<reference evidence="1" key="1">
    <citation type="submission" date="2018-05" db="EMBL/GenBank/DDBJ databases">
        <authorList>
            <person name="Lanie J.A."/>
            <person name="Ng W.-L."/>
            <person name="Kazmierczak K.M."/>
            <person name="Andrzejewski T.M."/>
            <person name="Davidsen T.M."/>
            <person name="Wayne K.J."/>
            <person name="Tettelin H."/>
            <person name="Glass J.I."/>
            <person name="Rusch D."/>
            <person name="Podicherti R."/>
            <person name="Tsui H.-C.T."/>
            <person name="Winkler M.E."/>
        </authorList>
    </citation>
    <scope>NUCLEOTIDE SEQUENCE</scope>
</reference>
<dbReference type="GO" id="GO:0008713">
    <property type="term" value="F:ADP-heptose-lipopolysaccharide heptosyltransferase activity"/>
    <property type="evidence" value="ECO:0007669"/>
    <property type="project" value="TreeGrafter"/>
</dbReference>
<dbReference type="InterPro" id="IPR051199">
    <property type="entry name" value="LPS_LOS_Heptosyltrfase"/>
</dbReference>
<evidence type="ECO:0000313" key="1">
    <source>
        <dbReference type="EMBL" id="SVE62051.1"/>
    </source>
</evidence>
<name>A0A383EZ70_9ZZZZ</name>
<dbReference type="GO" id="GO:0005829">
    <property type="term" value="C:cytosol"/>
    <property type="evidence" value="ECO:0007669"/>
    <property type="project" value="TreeGrafter"/>
</dbReference>
<dbReference type="PANTHER" id="PTHR30160">
    <property type="entry name" value="TETRAACYLDISACCHARIDE 4'-KINASE-RELATED"/>
    <property type="match status" value="1"/>
</dbReference>
<organism evidence="1">
    <name type="scientific">marine metagenome</name>
    <dbReference type="NCBI Taxonomy" id="408172"/>
    <lineage>
        <taxon>unclassified sequences</taxon>
        <taxon>metagenomes</taxon>
        <taxon>ecological metagenomes</taxon>
    </lineage>
</organism>
<dbReference type="SUPFAM" id="SSF53756">
    <property type="entry name" value="UDP-Glycosyltransferase/glycogen phosphorylase"/>
    <property type="match status" value="1"/>
</dbReference>
<accession>A0A383EZ70</accession>
<dbReference type="GO" id="GO:0009244">
    <property type="term" value="P:lipopolysaccharide core region biosynthetic process"/>
    <property type="evidence" value="ECO:0007669"/>
    <property type="project" value="TreeGrafter"/>
</dbReference>
<dbReference type="AlphaFoldDB" id="A0A383EZ70"/>
<gene>
    <name evidence="1" type="ORF">METZ01_LOCUS514905</name>
</gene>
<proteinExistence type="predicted"/>
<dbReference type="EMBL" id="UINC01230077">
    <property type="protein sequence ID" value="SVE62051.1"/>
    <property type="molecule type" value="Genomic_DNA"/>
</dbReference>
<protein>
    <submittedName>
        <fullName evidence="1">Uncharacterized protein</fullName>
    </submittedName>
</protein>
<sequence>MKILIIKFRNIGDVLLMTPLVSNLKVYYKDAQIDVAVNHHTDPMINLNPNINKVIIYERESVKRNIQEMYCEQDN</sequence>
<dbReference type="Gene3D" id="3.40.50.2000">
    <property type="entry name" value="Glycogen Phosphorylase B"/>
    <property type="match status" value="1"/>
</dbReference>